<accession>A0ACB9ZUX0</accession>
<gene>
    <name evidence="1" type="ORF">M9H77_37066</name>
</gene>
<sequence length="706" mass="77866">MGFLQASSNETSEEVVTGSLSVFLSSSSGLSGIRKCDVDGVQTDGVSQTFGDSICSSLGDFQRKTSLESSHFSGDTFRQDNPNSIHVSGYSFKDRIDLLVPSTMRDIQTPASRIVGFESTKKDNRSDGTNGVSADHFHAGMAATDSSETEASGSLVRKRMLSPLNNMLFSEEFAGDSIDIGRSNFQTSSQLSNSQASGHCYSMLQDSKKANIGKKNHIMSQIQPSFNLSGKKDIFYDDNRAASMCLTDGPLLEEKDLTLNSLPGCRLDTSRGCGELRTESWMIPVSTKNDVVPLSSSPLGPKFSEKTKLASRERITQEKREVFQQVDYSFSENVSATLSSAKEEDCGIASTSYEDIGFLPKDIRSSSLESKTERSWPFCHDLETANHCLKFCRSFRGLPVRRSLVGSFEESLLSGRLTTGMPAQKIDGFLAVLSITGGNFSPKAQKLPFGVTSVDGDSYLLYYASIDIAGNSQSNKCRNQNPGRGLVDDFLSSKKRFRIPVKGRIQLVLSNPEKTPIHTFFCNYDLSDMPAGTKTFLRQKMTVASSGSNLTCQREGQQIIDQKMTGAPDRSQLDKTANEKDITFGSCKGGCNELDGCQETDRKYIHTCSRINQSTGGSGSLRYALHLHFLCPPPKKASRQVQMCKSEPLSLPQQQSRVNNQGERRFYLYNDLKVVFPQRHLDSDEGKLNVEYHFPEDPKYFNISSS</sequence>
<protein>
    <submittedName>
        <fullName evidence="1">Uncharacterized protein</fullName>
    </submittedName>
</protein>
<name>A0ACB9ZUX0_CATRO</name>
<dbReference type="Proteomes" id="UP001060085">
    <property type="component" value="Linkage Group LG08"/>
</dbReference>
<evidence type="ECO:0000313" key="1">
    <source>
        <dbReference type="EMBL" id="KAI5651061.1"/>
    </source>
</evidence>
<organism evidence="1 2">
    <name type="scientific">Catharanthus roseus</name>
    <name type="common">Madagascar periwinkle</name>
    <name type="synonym">Vinca rosea</name>
    <dbReference type="NCBI Taxonomy" id="4058"/>
    <lineage>
        <taxon>Eukaryota</taxon>
        <taxon>Viridiplantae</taxon>
        <taxon>Streptophyta</taxon>
        <taxon>Embryophyta</taxon>
        <taxon>Tracheophyta</taxon>
        <taxon>Spermatophyta</taxon>
        <taxon>Magnoliopsida</taxon>
        <taxon>eudicotyledons</taxon>
        <taxon>Gunneridae</taxon>
        <taxon>Pentapetalae</taxon>
        <taxon>asterids</taxon>
        <taxon>lamiids</taxon>
        <taxon>Gentianales</taxon>
        <taxon>Apocynaceae</taxon>
        <taxon>Rauvolfioideae</taxon>
        <taxon>Vinceae</taxon>
        <taxon>Catharanthinae</taxon>
        <taxon>Catharanthus</taxon>
    </lineage>
</organism>
<dbReference type="EMBL" id="CM044708">
    <property type="protein sequence ID" value="KAI5651061.1"/>
    <property type="molecule type" value="Genomic_DNA"/>
</dbReference>
<keyword evidence="2" id="KW-1185">Reference proteome</keyword>
<comment type="caution">
    <text evidence="1">The sequence shown here is derived from an EMBL/GenBank/DDBJ whole genome shotgun (WGS) entry which is preliminary data.</text>
</comment>
<reference evidence="2" key="1">
    <citation type="journal article" date="2023" name="Nat. Plants">
        <title>Single-cell RNA sequencing provides a high-resolution roadmap for understanding the multicellular compartmentation of specialized metabolism.</title>
        <authorList>
            <person name="Sun S."/>
            <person name="Shen X."/>
            <person name="Li Y."/>
            <person name="Li Y."/>
            <person name="Wang S."/>
            <person name="Li R."/>
            <person name="Zhang H."/>
            <person name="Shen G."/>
            <person name="Guo B."/>
            <person name="Wei J."/>
            <person name="Xu J."/>
            <person name="St-Pierre B."/>
            <person name="Chen S."/>
            <person name="Sun C."/>
        </authorList>
    </citation>
    <scope>NUCLEOTIDE SEQUENCE [LARGE SCALE GENOMIC DNA]</scope>
</reference>
<proteinExistence type="predicted"/>
<evidence type="ECO:0000313" key="2">
    <source>
        <dbReference type="Proteomes" id="UP001060085"/>
    </source>
</evidence>